<comment type="caution">
    <text evidence="3">The sequence shown here is derived from an EMBL/GenBank/DDBJ whole genome shotgun (WGS) entry which is preliminary data.</text>
</comment>
<feature type="region of interest" description="Disordered" evidence="1">
    <location>
        <begin position="1"/>
        <end position="22"/>
    </location>
</feature>
<keyword evidence="2" id="KW-0472">Membrane</keyword>
<keyword evidence="4" id="KW-1185">Reference proteome</keyword>
<feature type="transmembrane region" description="Helical" evidence="2">
    <location>
        <begin position="30"/>
        <end position="51"/>
    </location>
</feature>
<accession>A0A210PI59</accession>
<gene>
    <name evidence="3" type="ORF">KP79_PYT24190</name>
</gene>
<dbReference type="AlphaFoldDB" id="A0A210PI59"/>
<evidence type="ECO:0000313" key="3">
    <source>
        <dbReference type="EMBL" id="OWF36157.1"/>
    </source>
</evidence>
<evidence type="ECO:0000313" key="4">
    <source>
        <dbReference type="Proteomes" id="UP000242188"/>
    </source>
</evidence>
<name>A0A210PI59_MIZYE</name>
<reference evidence="3 4" key="1">
    <citation type="journal article" date="2017" name="Nat. Ecol. Evol.">
        <title>Scallop genome provides insights into evolution of bilaterian karyotype and development.</title>
        <authorList>
            <person name="Wang S."/>
            <person name="Zhang J."/>
            <person name="Jiao W."/>
            <person name="Li J."/>
            <person name="Xun X."/>
            <person name="Sun Y."/>
            <person name="Guo X."/>
            <person name="Huan P."/>
            <person name="Dong B."/>
            <person name="Zhang L."/>
            <person name="Hu X."/>
            <person name="Sun X."/>
            <person name="Wang J."/>
            <person name="Zhao C."/>
            <person name="Wang Y."/>
            <person name="Wang D."/>
            <person name="Huang X."/>
            <person name="Wang R."/>
            <person name="Lv J."/>
            <person name="Li Y."/>
            <person name="Zhang Z."/>
            <person name="Liu B."/>
            <person name="Lu W."/>
            <person name="Hui Y."/>
            <person name="Liang J."/>
            <person name="Zhou Z."/>
            <person name="Hou R."/>
            <person name="Li X."/>
            <person name="Liu Y."/>
            <person name="Li H."/>
            <person name="Ning X."/>
            <person name="Lin Y."/>
            <person name="Zhao L."/>
            <person name="Xing Q."/>
            <person name="Dou J."/>
            <person name="Li Y."/>
            <person name="Mao J."/>
            <person name="Guo H."/>
            <person name="Dou H."/>
            <person name="Li T."/>
            <person name="Mu C."/>
            <person name="Jiang W."/>
            <person name="Fu Q."/>
            <person name="Fu X."/>
            <person name="Miao Y."/>
            <person name="Liu J."/>
            <person name="Yu Q."/>
            <person name="Li R."/>
            <person name="Liao H."/>
            <person name="Li X."/>
            <person name="Kong Y."/>
            <person name="Jiang Z."/>
            <person name="Chourrout D."/>
            <person name="Li R."/>
            <person name="Bao Z."/>
        </authorList>
    </citation>
    <scope>NUCLEOTIDE SEQUENCE [LARGE SCALE GENOMIC DNA]</scope>
    <source>
        <strain evidence="3 4">PY_sf001</strain>
    </source>
</reference>
<organism evidence="3 4">
    <name type="scientific">Mizuhopecten yessoensis</name>
    <name type="common">Japanese scallop</name>
    <name type="synonym">Patinopecten yessoensis</name>
    <dbReference type="NCBI Taxonomy" id="6573"/>
    <lineage>
        <taxon>Eukaryota</taxon>
        <taxon>Metazoa</taxon>
        <taxon>Spiralia</taxon>
        <taxon>Lophotrochozoa</taxon>
        <taxon>Mollusca</taxon>
        <taxon>Bivalvia</taxon>
        <taxon>Autobranchia</taxon>
        <taxon>Pteriomorphia</taxon>
        <taxon>Pectinida</taxon>
        <taxon>Pectinoidea</taxon>
        <taxon>Pectinidae</taxon>
        <taxon>Mizuhopecten</taxon>
    </lineage>
</organism>
<evidence type="ECO:0000256" key="2">
    <source>
        <dbReference type="SAM" id="Phobius"/>
    </source>
</evidence>
<evidence type="ECO:0000256" key="1">
    <source>
        <dbReference type="SAM" id="MobiDB-lite"/>
    </source>
</evidence>
<protein>
    <submittedName>
        <fullName evidence="3">Uncharacterized protein</fullName>
    </submittedName>
</protein>
<keyword evidence="2" id="KW-0812">Transmembrane</keyword>
<dbReference type="Proteomes" id="UP000242188">
    <property type="component" value="Unassembled WGS sequence"/>
</dbReference>
<feature type="compositionally biased region" description="Basic and acidic residues" evidence="1">
    <location>
        <begin position="1"/>
        <end position="12"/>
    </location>
</feature>
<keyword evidence="2" id="KW-1133">Transmembrane helix</keyword>
<dbReference type="EMBL" id="NEDP02076667">
    <property type="protein sequence ID" value="OWF36157.1"/>
    <property type="molecule type" value="Genomic_DNA"/>
</dbReference>
<proteinExistence type="predicted"/>
<dbReference type="OrthoDB" id="6134537at2759"/>
<sequence length="227" mass="25392">MESSHENIEMSDSRTYGRNRHSGSVSRSSFLLIGANILLSCVILVLIILVFSGQKSSNEPVAESQISMSTLGESDRAVLERFPGYFRTSEEQETLEKSIRRNIPVNITIDSAICTIGVENPRSTPWCVLTPAVEDFHSCCVSNIQYSSPLFKVDNRGVDRKLAVFGNQRQFFRTETCAQVTGCELCTCEVEQVLYTGVYDTEQVGSDKRYGVAWFLFDGCCKCYNRG</sequence>